<evidence type="ECO:0000256" key="2">
    <source>
        <dbReference type="ARBA" id="ARBA00012477"/>
    </source>
</evidence>
<dbReference type="Pfam" id="PF23023">
    <property type="entry name" value="Anti-Pycsar_Apyc1"/>
    <property type="match status" value="1"/>
</dbReference>
<keyword evidence="3 10" id="KW-0819">tRNA processing</keyword>
<dbReference type="SMART" id="SM00849">
    <property type="entry name" value="Lactamase_B"/>
    <property type="match status" value="1"/>
</dbReference>
<dbReference type="GO" id="GO:0042802">
    <property type="term" value="F:identical protein binding"/>
    <property type="evidence" value="ECO:0007669"/>
    <property type="project" value="UniProtKB-ARBA"/>
</dbReference>
<dbReference type="InterPro" id="IPR036866">
    <property type="entry name" value="RibonucZ/Hydroxyglut_hydro"/>
</dbReference>
<dbReference type="Proteomes" id="UP000050398">
    <property type="component" value="Unassembled WGS sequence"/>
</dbReference>
<dbReference type="OrthoDB" id="9800940at2"/>
<dbReference type="AlphaFoldDB" id="A0A0P6VX67"/>
<evidence type="ECO:0000256" key="10">
    <source>
        <dbReference type="HAMAP-Rule" id="MF_01818"/>
    </source>
</evidence>
<keyword evidence="6 10" id="KW-0255">Endonuclease</keyword>
<keyword evidence="4 10" id="KW-0540">Nuclease</keyword>
<feature type="binding site" evidence="10">
    <location>
        <position position="65"/>
    </location>
    <ligand>
        <name>Zn(2+)</name>
        <dbReference type="ChEBI" id="CHEBI:29105"/>
        <label>1</label>
        <note>catalytic</note>
    </ligand>
</feature>
<feature type="binding site" evidence="10">
    <location>
        <position position="67"/>
    </location>
    <ligand>
        <name>Zn(2+)</name>
        <dbReference type="ChEBI" id="CHEBI:29105"/>
        <label>2</label>
        <note>catalytic</note>
    </ligand>
</feature>
<dbReference type="GO" id="GO:0008270">
    <property type="term" value="F:zinc ion binding"/>
    <property type="evidence" value="ECO:0007669"/>
    <property type="project" value="UniProtKB-UniRule"/>
</dbReference>
<dbReference type="InterPro" id="IPR001279">
    <property type="entry name" value="Metallo-B-lactamas"/>
</dbReference>
<dbReference type="InterPro" id="IPR013471">
    <property type="entry name" value="RNase_Z/BN"/>
</dbReference>
<evidence type="ECO:0000313" key="12">
    <source>
        <dbReference type="EMBL" id="KPL59684.1"/>
    </source>
</evidence>
<comment type="cofactor">
    <cofactor evidence="10">
        <name>Zn(2+)</name>
        <dbReference type="ChEBI" id="CHEBI:29105"/>
    </cofactor>
    <text evidence="10">Binds 2 Zn(2+) ions.</text>
</comment>
<dbReference type="EC" id="3.1.26.11" evidence="2 10"/>
<dbReference type="Gene3D" id="3.60.15.10">
    <property type="entry name" value="Ribonuclease Z/Hydroxyacylglutathione hydrolase-like"/>
    <property type="match status" value="1"/>
</dbReference>
<feature type="binding site" evidence="10">
    <location>
        <position position="140"/>
    </location>
    <ligand>
        <name>Zn(2+)</name>
        <dbReference type="ChEBI" id="CHEBI:29105"/>
        <label>1</label>
        <note>catalytic</note>
    </ligand>
</feature>
<feature type="binding site" evidence="10">
    <location>
        <position position="211"/>
    </location>
    <ligand>
        <name>Zn(2+)</name>
        <dbReference type="ChEBI" id="CHEBI:29105"/>
        <label>1</label>
        <note>catalytic</note>
    </ligand>
</feature>
<comment type="caution">
    <text evidence="12">The sequence shown here is derived from an EMBL/GenBank/DDBJ whole genome shotgun (WGS) entry which is preliminary data.</text>
</comment>
<dbReference type="eggNOG" id="COG1234">
    <property type="taxonomic scope" value="Bacteria"/>
</dbReference>
<evidence type="ECO:0000259" key="11">
    <source>
        <dbReference type="SMART" id="SM00849"/>
    </source>
</evidence>
<organism evidence="12 13">
    <name type="scientific">Rossellomorea vietnamensis</name>
    <dbReference type="NCBI Taxonomy" id="218284"/>
    <lineage>
        <taxon>Bacteria</taxon>
        <taxon>Bacillati</taxon>
        <taxon>Bacillota</taxon>
        <taxon>Bacilli</taxon>
        <taxon>Bacillales</taxon>
        <taxon>Bacillaceae</taxon>
        <taxon>Rossellomorea</taxon>
    </lineage>
</organism>
<dbReference type="Pfam" id="PF12706">
    <property type="entry name" value="Lactamase_B_2"/>
    <property type="match status" value="1"/>
</dbReference>
<dbReference type="EMBL" id="LIXZ01000006">
    <property type="protein sequence ID" value="KPL59684.1"/>
    <property type="molecule type" value="Genomic_DNA"/>
</dbReference>
<evidence type="ECO:0000256" key="9">
    <source>
        <dbReference type="ARBA" id="ARBA00057812"/>
    </source>
</evidence>
<feature type="binding site" evidence="10">
    <location>
        <position position="63"/>
    </location>
    <ligand>
        <name>Zn(2+)</name>
        <dbReference type="ChEBI" id="CHEBI:29105"/>
        <label>1</label>
        <note>catalytic</note>
    </ligand>
</feature>
<comment type="subunit">
    <text evidence="1 10">Homodimer.</text>
</comment>
<sequence>MELLFLGTGAGVPAKLRNVTSVALKLLEERGAVWLFDCGEATQHQILHTSLKPRRIEKIFITHLHGDHIYGLPGLLGSRSFQGGETKLTVYGPKGIKEFIEVSLSVSRTHLQYPLEVVEIEEGVIFQDEGFSVEAKGLDHALPTFGYRVIEKDKPGVLQVDQLRDRGVQPGPLYKKLKLGEMVRLEDGREIDGKDFLGPSIPGRVVTILGDTRVCSNAVELSKSADVLVHEATFNRDQEEMAREYYHSTTKQAGETALLAGARRLFLTHISSRYAKESWEELEKEAREVFAESYIARDFMEYDIPLKK</sequence>
<dbReference type="RefSeq" id="WP_060672255.1">
    <property type="nucleotide sequence ID" value="NZ_LIXZ01000006.1"/>
</dbReference>
<dbReference type="FunFam" id="3.60.15.10:FF:000002">
    <property type="entry name" value="Ribonuclease Z"/>
    <property type="match status" value="1"/>
</dbReference>
<evidence type="ECO:0000256" key="5">
    <source>
        <dbReference type="ARBA" id="ARBA00022723"/>
    </source>
</evidence>
<dbReference type="PANTHER" id="PTHR46018">
    <property type="entry name" value="ZINC PHOSPHODIESTERASE ELAC PROTEIN 1"/>
    <property type="match status" value="1"/>
</dbReference>
<comment type="function">
    <text evidence="9 10">Zinc phosphodiesterase, which displays some tRNA 3'-processing endonuclease activity. Probably involved in tRNA maturation, by removing a 3'-trailer from precursor tRNA.</text>
</comment>
<feature type="binding site" evidence="10">
    <location>
        <position position="211"/>
    </location>
    <ligand>
        <name>Zn(2+)</name>
        <dbReference type="ChEBI" id="CHEBI:29105"/>
        <label>2</label>
        <note>catalytic</note>
    </ligand>
</feature>
<feature type="binding site" evidence="10">
    <location>
        <position position="68"/>
    </location>
    <ligand>
        <name>Zn(2+)</name>
        <dbReference type="ChEBI" id="CHEBI:29105"/>
        <label>2</label>
        <note>catalytic</note>
    </ligand>
</feature>
<evidence type="ECO:0000256" key="1">
    <source>
        <dbReference type="ARBA" id="ARBA00011738"/>
    </source>
</evidence>
<name>A0A0P6VX67_9BACI</name>
<dbReference type="NCBIfam" id="NF000800">
    <property type="entry name" value="PRK00055.1-1"/>
    <property type="match status" value="1"/>
</dbReference>
<gene>
    <name evidence="10" type="primary">rnz</name>
    <name evidence="12" type="ORF">AM506_09450</name>
</gene>
<dbReference type="NCBIfam" id="TIGR02651">
    <property type="entry name" value="RNase_Z"/>
    <property type="match status" value="1"/>
</dbReference>
<keyword evidence="8 10" id="KW-0862">Zinc</keyword>
<evidence type="ECO:0000256" key="3">
    <source>
        <dbReference type="ARBA" id="ARBA00022694"/>
    </source>
</evidence>
<dbReference type="PANTHER" id="PTHR46018:SF2">
    <property type="entry name" value="ZINC PHOSPHODIESTERASE ELAC PROTEIN 1"/>
    <property type="match status" value="1"/>
</dbReference>
<proteinExistence type="inferred from homology"/>
<accession>A0A0P6VX67</accession>
<comment type="catalytic activity">
    <reaction evidence="10">
        <text>Endonucleolytic cleavage of RNA, removing extra 3' nucleotides from tRNA precursor, generating 3' termini of tRNAs. A 3'-hydroxy group is left at the tRNA terminus and a 5'-phosphoryl group is left at the trailer molecule.</text>
        <dbReference type="EC" id="3.1.26.11"/>
    </reaction>
</comment>
<evidence type="ECO:0000256" key="6">
    <source>
        <dbReference type="ARBA" id="ARBA00022759"/>
    </source>
</evidence>
<reference evidence="12 13" key="1">
    <citation type="submission" date="2015-08" db="EMBL/GenBank/DDBJ databases">
        <title>Draft Genome Sequence of Bacillus vietnamensis UCD-SED5.</title>
        <authorList>
            <person name="Lee R.D."/>
            <person name="Jospin G."/>
            <person name="Lang J.M."/>
            <person name="Coil D.A."/>
            <person name="Eisen J.A."/>
        </authorList>
    </citation>
    <scope>NUCLEOTIDE SEQUENCE [LARGE SCALE GENOMIC DNA]</scope>
    <source>
        <strain evidence="12 13">UCD-SED5</strain>
    </source>
</reference>
<keyword evidence="7 10" id="KW-0378">Hydrolase</keyword>
<feature type="binding site" evidence="10">
    <location>
        <position position="269"/>
    </location>
    <ligand>
        <name>Zn(2+)</name>
        <dbReference type="ChEBI" id="CHEBI:29105"/>
        <label>2</label>
        <note>catalytic</note>
    </ligand>
</feature>
<evidence type="ECO:0000256" key="8">
    <source>
        <dbReference type="ARBA" id="ARBA00022833"/>
    </source>
</evidence>
<dbReference type="PATRIC" id="fig|218284.4.peg.3545"/>
<evidence type="ECO:0000256" key="4">
    <source>
        <dbReference type="ARBA" id="ARBA00022722"/>
    </source>
</evidence>
<protein>
    <recommendedName>
        <fullName evidence="2 10">Ribonuclease Z</fullName>
        <shortName evidence="10">RNase Z</shortName>
        <ecNumber evidence="2 10">3.1.26.11</ecNumber>
    </recommendedName>
    <alternativeName>
        <fullName evidence="10">tRNA 3 endonuclease</fullName>
    </alternativeName>
    <alternativeName>
        <fullName evidence="10">tRNase Z</fullName>
    </alternativeName>
</protein>
<dbReference type="GO" id="GO:0042781">
    <property type="term" value="F:3'-tRNA processing endoribonuclease activity"/>
    <property type="evidence" value="ECO:0007669"/>
    <property type="project" value="UniProtKB-UniRule"/>
</dbReference>
<evidence type="ECO:0000313" key="13">
    <source>
        <dbReference type="Proteomes" id="UP000050398"/>
    </source>
</evidence>
<dbReference type="SUPFAM" id="SSF56281">
    <property type="entry name" value="Metallo-hydrolase/oxidoreductase"/>
    <property type="match status" value="1"/>
</dbReference>
<comment type="similarity">
    <text evidence="10">Belongs to the RNase Z family.</text>
</comment>
<evidence type="ECO:0000256" key="7">
    <source>
        <dbReference type="ARBA" id="ARBA00022801"/>
    </source>
</evidence>
<dbReference type="HAMAP" id="MF_01818">
    <property type="entry name" value="RNase_Z_BN"/>
    <property type="match status" value="1"/>
</dbReference>
<dbReference type="CDD" id="cd07717">
    <property type="entry name" value="RNaseZ_ZiPD-like_MBL-fold"/>
    <property type="match status" value="1"/>
</dbReference>
<dbReference type="NCBIfam" id="NF000801">
    <property type="entry name" value="PRK00055.1-3"/>
    <property type="match status" value="1"/>
</dbReference>
<keyword evidence="5 10" id="KW-0479">Metal-binding</keyword>
<feature type="active site" description="Proton acceptor" evidence="10">
    <location>
        <position position="67"/>
    </location>
</feature>
<feature type="domain" description="Metallo-beta-lactamase" evidence="11">
    <location>
        <begin position="18"/>
        <end position="269"/>
    </location>
</feature>